<dbReference type="AlphaFoldDB" id="A0A0H5M0G6"/>
<evidence type="ECO:0000313" key="3">
    <source>
        <dbReference type="Proteomes" id="UP000043316"/>
    </source>
</evidence>
<dbReference type="EMBL" id="CWJI01000014">
    <property type="protein sequence ID" value="CRY56542.1"/>
    <property type="molecule type" value="Genomic_DNA"/>
</dbReference>
<feature type="signal peptide" evidence="1">
    <location>
        <begin position="1"/>
        <end position="21"/>
    </location>
</feature>
<name>A0A0H5M0G6_YERIN</name>
<reference evidence="3" key="1">
    <citation type="submission" date="2015-03" db="EMBL/GenBank/DDBJ databases">
        <authorList>
            <consortium name="Pathogen Informatics"/>
        </authorList>
    </citation>
    <scope>NUCLEOTIDE SEQUENCE [LARGE SCALE GENOMIC DNA]</scope>
    <source>
        <strain evidence="3">R148</strain>
    </source>
</reference>
<dbReference type="Proteomes" id="UP000043316">
    <property type="component" value="Unassembled WGS sequence"/>
</dbReference>
<evidence type="ECO:0000256" key="1">
    <source>
        <dbReference type="SAM" id="SignalP"/>
    </source>
</evidence>
<accession>A0A0H5M0G6</accession>
<evidence type="ECO:0008006" key="4">
    <source>
        <dbReference type="Google" id="ProtNLM"/>
    </source>
</evidence>
<sequence>MNNKLLSLILLSSITSTLVQATESQIFTVKGKIKPVACKIAVNNNNIELPAITANAFKAQESKIASDIEYNFSVDCQADNAISITFSDGKAGTTFGNDKYRFGLGHVTGKDNKETPVGNWRIKLAELSAETSSGTVGNDKLSRIHRDASIKGNWVGLGKDDYILANHEVSMNQGTVLNANQHIQTIKKLNGKLIGEIYGAPRVNLPLSEQMPITGNIVLSINYL</sequence>
<dbReference type="GO" id="GO:0007155">
    <property type="term" value="P:cell adhesion"/>
    <property type="evidence" value="ECO:0007669"/>
    <property type="project" value="InterPro"/>
</dbReference>
<keyword evidence="1" id="KW-0732">Signal</keyword>
<protein>
    <recommendedName>
        <fullName evidence="4">Beta-fimbriae major subunit</fullName>
    </recommendedName>
</protein>
<gene>
    <name evidence="2" type="ORF">ERS008476_03586</name>
</gene>
<feature type="chain" id="PRO_5005221308" description="Beta-fimbriae major subunit" evidence="1">
    <location>
        <begin position="22"/>
        <end position="224"/>
    </location>
</feature>
<organism evidence="2 3">
    <name type="scientific">Yersinia intermedia</name>
    <dbReference type="NCBI Taxonomy" id="631"/>
    <lineage>
        <taxon>Bacteria</taxon>
        <taxon>Pseudomonadati</taxon>
        <taxon>Pseudomonadota</taxon>
        <taxon>Gammaproteobacteria</taxon>
        <taxon>Enterobacterales</taxon>
        <taxon>Yersiniaceae</taxon>
        <taxon>Yersinia</taxon>
    </lineage>
</organism>
<evidence type="ECO:0000313" key="2">
    <source>
        <dbReference type="EMBL" id="CRY56542.1"/>
    </source>
</evidence>
<dbReference type="InterPro" id="IPR036937">
    <property type="entry name" value="Adhesion_dom_fimbrial_sf"/>
</dbReference>
<dbReference type="Gene3D" id="2.60.40.1090">
    <property type="entry name" value="Fimbrial-type adhesion domain"/>
    <property type="match status" value="1"/>
</dbReference>
<dbReference type="GO" id="GO:0009289">
    <property type="term" value="C:pilus"/>
    <property type="evidence" value="ECO:0007669"/>
    <property type="project" value="InterPro"/>
</dbReference>
<dbReference type="RefSeq" id="WP_053010156.1">
    <property type="nucleotide sequence ID" value="NZ_CWJI01000014.1"/>
</dbReference>
<proteinExistence type="predicted"/>